<name>A0A517PLH4_9PLAN</name>
<protein>
    <submittedName>
        <fullName evidence="1">Uncharacterized protein</fullName>
    </submittedName>
</protein>
<proteinExistence type="predicted"/>
<dbReference type="OrthoDB" id="9256071at2"/>
<evidence type="ECO:0000313" key="2">
    <source>
        <dbReference type="Proteomes" id="UP000320421"/>
    </source>
</evidence>
<dbReference type="EMBL" id="CP036266">
    <property type="protein sequence ID" value="QDT20212.1"/>
    <property type="molecule type" value="Genomic_DNA"/>
</dbReference>
<accession>A0A517PLH4</accession>
<dbReference type="AlphaFoldDB" id="A0A517PLH4"/>
<dbReference type="Proteomes" id="UP000320421">
    <property type="component" value="Chromosome"/>
</dbReference>
<keyword evidence="2" id="KW-1185">Reference proteome</keyword>
<dbReference type="RefSeq" id="WP_145182741.1">
    <property type="nucleotide sequence ID" value="NZ_CP036266.1"/>
</dbReference>
<sequence>MSEFTLLNKQGVKSDQGFEVQMVNRHCIEYREGDLVLSIEVEMGMNGEMPCLLYSPEDLSMSHNAEAVRPIDRTRIEENFRRAMEFLGVLVIAESPE</sequence>
<organism evidence="1 2">
    <name type="scientific">Gimesia chilikensis</name>
    <dbReference type="NCBI Taxonomy" id="2605989"/>
    <lineage>
        <taxon>Bacteria</taxon>
        <taxon>Pseudomonadati</taxon>
        <taxon>Planctomycetota</taxon>
        <taxon>Planctomycetia</taxon>
        <taxon>Planctomycetales</taxon>
        <taxon>Planctomycetaceae</taxon>
        <taxon>Gimesia</taxon>
    </lineage>
</organism>
<gene>
    <name evidence="1" type="ORF">HG66A1_19970</name>
</gene>
<evidence type="ECO:0000313" key="1">
    <source>
        <dbReference type="EMBL" id="QDT20212.1"/>
    </source>
</evidence>
<reference evidence="1 2" key="1">
    <citation type="submission" date="2019-02" db="EMBL/GenBank/DDBJ databases">
        <title>Deep-cultivation of Planctomycetes and their phenomic and genomic characterization uncovers novel biology.</title>
        <authorList>
            <person name="Wiegand S."/>
            <person name="Jogler M."/>
            <person name="Boedeker C."/>
            <person name="Pinto D."/>
            <person name="Vollmers J."/>
            <person name="Rivas-Marin E."/>
            <person name="Kohn T."/>
            <person name="Peeters S.H."/>
            <person name="Heuer A."/>
            <person name="Rast P."/>
            <person name="Oberbeckmann S."/>
            <person name="Bunk B."/>
            <person name="Jeske O."/>
            <person name="Meyerdierks A."/>
            <person name="Storesund J.E."/>
            <person name="Kallscheuer N."/>
            <person name="Luecker S."/>
            <person name="Lage O.M."/>
            <person name="Pohl T."/>
            <person name="Merkel B.J."/>
            <person name="Hornburger P."/>
            <person name="Mueller R.-W."/>
            <person name="Bruemmer F."/>
            <person name="Labrenz M."/>
            <person name="Spormann A.M."/>
            <person name="Op den Camp H."/>
            <person name="Overmann J."/>
            <person name="Amann R."/>
            <person name="Jetten M.S.M."/>
            <person name="Mascher T."/>
            <person name="Medema M.H."/>
            <person name="Devos D.P."/>
            <person name="Kaster A.-K."/>
            <person name="Ovreas L."/>
            <person name="Rohde M."/>
            <person name="Galperin M.Y."/>
            <person name="Jogler C."/>
        </authorList>
    </citation>
    <scope>NUCLEOTIDE SEQUENCE [LARGE SCALE GENOMIC DNA]</scope>
    <source>
        <strain evidence="1 2">HG66A1</strain>
    </source>
</reference>